<evidence type="ECO:0000313" key="5">
    <source>
        <dbReference type="EMBL" id="GLQ20384.1"/>
    </source>
</evidence>
<organism evidence="5 6">
    <name type="scientific">Algimonas porphyrae</name>
    <dbReference type="NCBI Taxonomy" id="1128113"/>
    <lineage>
        <taxon>Bacteria</taxon>
        <taxon>Pseudomonadati</taxon>
        <taxon>Pseudomonadota</taxon>
        <taxon>Alphaproteobacteria</taxon>
        <taxon>Maricaulales</taxon>
        <taxon>Robiginitomaculaceae</taxon>
        <taxon>Algimonas</taxon>
    </lineage>
</organism>
<dbReference type="InterPro" id="IPR006433">
    <property type="entry name" value="Prohead_protease"/>
</dbReference>
<evidence type="ECO:0000256" key="2">
    <source>
        <dbReference type="ARBA" id="ARBA00022670"/>
    </source>
</evidence>
<evidence type="ECO:0000313" key="6">
    <source>
        <dbReference type="Proteomes" id="UP001161390"/>
    </source>
</evidence>
<name>A0ABQ5V131_9PROT</name>
<evidence type="ECO:0000259" key="4">
    <source>
        <dbReference type="Pfam" id="PF04586"/>
    </source>
</evidence>
<dbReference type="NCBIfam" id="TIGR01543">
    <property type="entry name" value="proheadase_HK97"/>
    <property type="match status" value="1"/>
</dbReference>
<sequence length="222" mass="24237">MTQTKHGRAVLRVKANGEPGEFSGYGSIFGNVDSYRDVVMPGAFTKSIARHKEAGTRPKMFWQHDPGQPIGSWTSFEEDETGLLMSGKLNMDVQRGAEAYALLKAGDIDGMSIGYWEIETERDDDGNTLKLTELDLVEVSVVSIGANDKALVSAVKAEEAKTNFIARVKAGDQPSIREAERFLRDAASLSKSEAEAVVRGIVGIRPGDPDSTKRAFWEALTR</sequence>
<protein>
    <submittedName>
        <fullName evidence="5">Primosome assembly protein PriA</fullName>
    </submittedName>
</protein>
<dbReference type="RefSeq" id="WP_284370900.1">
    <property type="nucleotide sequence ID" value="NZ_BSNJ01000002.1"/>
</dbReference>
<reference evidence="5" key="1">
    <citation type="journal article" date="2014" name="Int. J. Syst. Evol. Microbiol.">
        <title>Complete genome of a new Firmicutes species belonging to the dominant human colonic microbiota ('Ruminococcus bicirculans') reveals two chromosomes and a selective capacity to utilize plant glucans.</title>
        <authorList>
            <consortium name="NISC Comparative Sequencing Program"/>
            <person name="Wegmann U."/>
            <person name="Louis P."/>
            <person name="Goesmann A."/>
            <person name="Henrissat B."/>
            <person name="Duncan S.H."/>
            <person name="Flint H.J."/>
        </authorList>
    </citation>
    <scope>NUCLEOTIDE SEQUENCE</scope>
    <source>
        <strain evidence="5">NBRC 108216</strain>
    </source>
</reference>
<feature type="domain" description="Prohead serine protease" evidence="4">
    <location>
        <begin position="13"/>
        <end position="158"/>
    </location>
</feature>
<dbReference type="Pfam" id="PF04586">
    <property type="entry name" value="Peptidase_S78"/>
    <property type="match status" value="1"/>
</dbReference>
<dbReference type="InterPro" id="IPR054613">
    <property type="entry name" value="Peptidase_S78_dom"/>
</dbReference>
<keyword evidence="2" id="KW-0645">Protease</keyword>
<accession>A0ABQ5V131</accession>
<gene>
    <name evidence="5" type="ORF">GCM10007854_13390</name>
</gene>
<comment type="caution">
    <text evidence="5">The sequence shown here is derived from an EMBL/GenBank/DDBJ whole genome shotgun (WGS) entry which is preliminary data.</text>
</comment>
<keyword evidence="6" id="KW-1185">Reference proteome</keyword>
<keyword evidence="1" id="KW-1188">Viral release from host cell</keyword>
<evidence type="ECO:0000256" key="3">
    <source>
        <dbReference type="ARBA" id="ARBA00022801"/>
    </source>
</evidence>
<dbReference type="Proteomes" id="UP001161390">
    <property type="component" value="Unassembled WGS sequence"/>
</dbReference>
<reference evidence="5" key="2">
    <citation type="submission" date="2023-01" db="EMBL/GenBank/DDBJ databases">
        <title>Draft genome sequence of Algimonas porphyrae strain NBRC 108216.</title>
        <authorList>
            <person name="Sun Q."/>
            <person name="Mori K."/>
        </authorList>
    </citation>
    <scope>NUCLEOTIDE SEQUENCE</scope>
    <source>
        <strain evidence="5">NBRC 108216</strain>
    </source>
</reference>
<evidence type="ECO:0000256" key="1">
    <source>
        <dbReference type="ARBA" id="ARBA00022612"/>
    </source>
</evidence>
<keyword evidence="3" id="KW-0378">Hydrolase</keyword>
<proteinExistence type="predicted"/>
<dbReference type="EMBL" id="BSNJ01000002">
    <property type="protein sequence ID" value="GLQ20384.1"/>
    <property type="molecule type" value="Genomic_DNA"/>
</dbReference>